<sequence>MSERYRRGIDIAERLASDKLAHFVESGVAEVAPDFARMTIEFAFGDLYARDALDLRSRELIAIAVLAASGRAGPQLRIHVQSAAASGIDKAEIVEALMQTALYAGFPAALNALADCHDLLTDDDCLGDRCG</sequence>
<comment type="caution">
    <text evidence="2">The sequence shown here is derived from an EMBL/GenBank/DDBJ whole genome shotgun (WGS) entry which is preliminary data.</text>
</comment>
<dbReference type="InterPro" id="IPR003779">
    <property type="entry name" value="CMD-like"/>
</dbReference>
<dbReference type="Proteomes" id="UP001165383">
    <property type="component" value="Unassembled WGS sequence"/>
</dbReference>
<reference evidence="2" key="1">
    <citation type="submission" date="2022-05" db="EMBL/GenBank/DDBJ databases">
        <authorList>
            <person name="Jo J.-H."/>
            <person name="Im W.-T."/>
        </authorList>
    </citation>
    <scope>NUCLEOTIDE SEQUENCE</scope>
    <source>
        <strain evidence="2">RB56-2</strain>
    </source>
</reference>
<dbReference type="PANTHER" id="PTHR33570">
    <property type="entry name" value="4-CARBOXYMUCONOLACTONE DECARBOXYLASE FAMILY PROTEIN"/>
    <property type="match status" value="1"/>
</dbReference>
<dbReference type="RefSeq" id="WP_249916268.1">
    <property type="nucleotide sequence ID" value="NZ_JAMGBB010000001.1"/>
</dbReference>
<dbReference type="EMBL" id="JAMGBB010000001">
    <property type="protein sequence ID" value="MCL6741908.1"/>
    <property type="molecule type" value="Genomic_DNA"/>
</dbReference>
<keyword evidence="3" id="KW-1185">Reference proteome</keyword>
<evidence type="ECO:0000259" key="1">
    <source>
        <dbReference type="Pfam" id="PF02627"/>
    </source>
</evidence>
<gene>
    <name evidence="2" type="ORF">LZ518_12295</name>
</gene>
<evidence type="ECO:0000313" key="2">
    <source>
        <dbReference type="EMBL" id="MCL6741908.1"/>
    </source>
</evidence>
<proteinExistence type="predicted"/>
<accession>A0ABT0SC51</accession>
<dbReference type="Gene3D" id="1.20.1290.10">
    <property type="entry name" value="AhpD-like"/>
    <property type="match status" value="1"/>
</dbReference>
<dbReference type="SUPFAM" id="SSF69118">
    <property type="entry name" value="AhpD-like"/>
    <property type="match status" value="1"/>
</dbReference>
<feature type="domain" description="Carboxymuconolactone decarboxylase-like" evidence="1">
    <location>
        <begin position="33"/>
        <end position="114"/>
    </location>
</feature>
<protein>
    <submittedName>
        <fullName evidence="2">Carboxymuconolactone decarboxylase family protein</fullName>
    </submittedName>
</protein>
<dbReference type="InterPro" id="IPR029032">
    <property type="entry name" value="AhpD-like"/>
</dbReference>
<name>A0ABT0SC51_9SPHN</name>
<dbReference type="PANTHER" id="PTHR33570:SF10">
    <property type="entry name" value="GAMMA-CARBOXYMUCONOLACTONE DECARBOXYLASE"/>
    <property type="match status" value="1"/>
</dbReference>
<evidence type="ECO:0000313" key="3">
    <source>
        <dbReference type="Proteomes" id="UP001165383"/>
    </source>
</evidence>
<organism evidence="2 3">
    <name type="scientific">Sphingomonas brevis</name>
    <dbReference type="NCBI Taxonomy" id="2908206"/>
    <lineage>
        <taxon>Bacteria</taxon>
        <taxon>Pseudomonadati</taxon>
        <taxon>Pseudomonadota</taxon>
        <taxon>Alphaproteobacteria</taxon>
        <taxon>Sphingomonadales</taxon>
        <taxon>Sphingomonadaceae</taxon>
        <taxon>Sphingomonas</taxon>
    </lineage>
</organism>
<dbReference type="InterPro" id="IPR052512">
    <property type="entry name" value="4CMD/NDH-1_regulator"/>
</dbReference>
<dbReference type="Pfam" id="PF02627">
    <property type="entry name" value="CMD"/>
    <property type="match status" value="1"/>
</dbReference>